<dbReference type="Pfam" id="PF12937">
    <property type="entry name" value="F-box-like"/>
    <property type="match status" value="2"/>
</dbReference>
<evidence type="ECO:0000259" key="2">
    <source>
        <dbReference type="PROSITE" id="PS50181"/>
    </source>
</evidence>
<feature type="compositionally biased region" description="Basic and acidic residues" evidence="1">
    <location>
        <begin position="458"/>
        <end position="469"/>
    </location>
</feature>
<dbReference type="EMBL" id="JAUUTY010000001">
    <property type="protein sequence ID" value="KAK1698584.1"/>
    <property type="molecule type" value="Genomic_DNA"/>
</dbReference>
<name>A0AAD8X9P8_LOLMU</name>
<dbReference type="InterPro" id="IPR056594">
    <property type="entry name" value="AT5G49610-like_b-prop"/>
</dbReference>
<dbReference type="Proteomes" id="UP001231189">
    <property type="component" value="Unassembled WGS sequence"/>
</dbReference>
<evidence type="ECO:0000256" key="1">
    <source>
        <dbReference type="SAM" id="MobiDB-lite"/>
    </source>
</evidence>
<dbReference type="PROSITE" id="PS50181">
    <property type="entry name" value="FBOX"/>
    <property type="match status" value="2"/>
</dbReference>
<gene>
    <name evidence="3" type="ORF">QYE76_015281</name>
</gene>
<feature type="domain" description="F-box" evidence="2">
    <location>
        <begin position="25"/>
        <end position="72"/>
    </location>
</feature>
<feature type="domain" description="F-box" evidence="2">
    <location>
        <begin position="486"/>
        <end position="533"/>
    </location>
</feature>
<evidence type="ECO:0000313" key="4">
    <source>
        <dbReference type="Proteomes" id="UP001231189"/>
    </source>
</evidence>
<dbReference type="PANTHER" id="PTHR33207">
    <property type="entry name" value="F-BOX DOMAIN CONTAINING PROTEIN-RELATED"/>
    <property type="match status" value="1"/>
</dbReference>
<sequence length="885" mass="98669">MATTAEGRRRRKNRSKKNRRDAGAATTVLDLPDHLFEHILLRLGPSPCLVRAAAACRRWCLVVADAGFLARVRCAHPHAMRVGDYHNHNISCADEPPVFVPVPTSPAAPLAVDVRHFDLDFLTNLGEDFFWEIADSRGSLLLLSAWTYHYCQLLVCEPLTRRHQEILLPPGFRFGLGNFLVDGDDADSQLGMSNFRIIATVDESLVCVYSPGVYSPGSDDGWRLVCSVATIEANLPLLFDDGNFVGRGNGSIYWGIAEGDGTEVLSLNETTAEYSMVKFPEEIWGSYVRWKCCSWIIGGEDGVLRIVRLEGKNLKIFAQRHSCSKDKNSWIMEKELVGLAEATVGLPGREESFFEQGTRIVAANAEYILLTPMLAPTWLFSVELDTMRVEREHERNKYAGASYPCELPWPPVLPDITREGQDTWRGDIDAAITMFIRDDGMPLVDPINDGEAGSSGAVKDEPIDDPGERGKQNVVDEGMYNFHKATTTVLDLPDHLFEHILLRLGPSPCLVRAAAACRRWCLVVADAGFLARIRSAHPHAIRVGDYHNHIFNDEDEPPVFVPVPASPAAPSAVDVRRFVLDFLPDVGKDYYWEMADSRGSLLLLSTWTKRYCHELLVCEPLTRRRQGILVPPDILFSLGMFLVDCDDADSQLGMSNFRIIGAVDETLACVFSPGSDGGWRLVRSQATSGANFPWSVDEDNLVGRVNGCVYWGIEEGGGTEVLVLNETTAEYSMVKFPEEIWGSYVRWQCSSWIMGGEDGVLRVVRLLGNDLKIFVQRHSCSQPDDHDDNNKWILEKELVGLAEATVGLPGREGNFFEHGARIVAANAEYILLSPMLAPGEDPWVFSVEVKTMRVERGHERNKYEGVGYPFKLPWPPVLPNHVRRA</sequence>
<organism evidence="3 4">
    <name type="scientific">Lolium multiflorum</name>
    <name type="common">Italian ryegrass</name>
    <name type="synonym">Lolium perenne subsp. multiflorum</name>
    <dbReference type="NCBI Taxonomy" id="4521"/>
    <lineage>
        <taxon>Eukaryota</taxon>
        <taxon>Viridiplantae</taxon>
        <taxon>Streptophyta</taxon>
        <taxon>Embryophyta</taxon>
        <taxon>Tracheophyta</taxon>
        <taxon>Spermatophyta</taxon>
        <taxon>Magnoliopsida</taxon>
        <taxon>Liliopsida</taxon>
        <taxon>Poales</taxon>
        <taxon>Poaceae</taxon>
        <taxon>BOP clade</taxon>
        <taxon>Pooideae</taxon>
        <taxon>Poodae</taxon>
        <taxon>Poeae</taxon>
        <taxon>Poeae Chloroplast Group 2 (Poeae type)</taxon>
        <taxon>Loliodinae</taxon>
        <taxon>Loliinae</taxon>
        <taxon>Lolium</taxon>
    </lineage>
</organism>
<dbReference type="CDD" id="cd09917">
    <property type="entry name" value="F-box_SF"/>
    <property type="match status" value="2"/>
</dbReference>
<dbReference type="InterPro" id="IPR001810">
    <property type="entry name" value="F-box_dom"/>
</dbReference>
<dbReference type="AlphaFoldDB" id="A0AAD8X9P8"/>
<keyword evidence="4" id="KW-1185">Reference proteome</keyword>
<feature type="region of interest" description="Disordered" evidence="1">
    <location>
        <begin position="448"/>
        <end position="469"/>
    </location>
</feature>
<evidence type="ECO:0000313" key="3">
    <source>
        <dbReference type="EMBL" id="KAK1698584.1"/>
    </source>
</evidence>
<dbReference type="SMART" id="SM00256">
    <property type="entry name" value="FBOX"/>
    <property type="match status" value="2"/>
</dbReference>
<feature type="compositionally biased region" description="Basic residues" evidence="1">
    <location>
        <begin position="8"/>
        <end position="19"/>
    </location>
</feature>
<protein>
    <recommendedName>
        <fullName evidence="2">F-box domain-containing protein</fullName>
    </recommendedName>
</protein>
<dbReference type="SUPFAM" id="SSF81383">
    <property type="entry name" value="F-box domain"/>
    <property type="match status" value="2"/>
</dbReference>
<proteinExistence type="predicted"/>
<feature type="region of interest" description="Disordered" evidence="1">
    <location>
        <begin position="1"/>
        <end position="24"/>
    </location>
</feature>
<accession>A0AAD8X9P8</accession>
<dbReference type="Pfam" id="PF23635">
    <property type="entry name" value="Beta-prop_AT5G49610-like"/>
    <property type="match status" value="2"/>
</dbReference>
<reference evidence="3" key="1">
    <citation type="submission" date="2023-07" db="EMBL/GenBank/DDBJ databases">
        <title>A chromosome-level genome assembly of Lolium multiflorum.</title>
        <authorList>
            <person name="Chen Y."/>
            <person name="Copetti D."/>
            <person name="Kolliker R."/>
            <person name="Studer B."/>
        </authorList>
    </citation>
    <scope>NUCLEOTIDE SEQUENCE</scope>
    <source>
        <strain evidence="3">02402/16</strain>
        <tissue evidence="3">Leaf</tissue>
    </source>
</reference>
<dbReference type="InterPro" id="IPR036047">
    <property type="entry name" value="F-box-like_dom_sf"/>
</dbReference>
<comment type="caution">
    <text evidence="3">The sequence shown here is derived from an EMBL/GenBank/DDBJ whole genome shotgun (WGS) entry which is preliminary data.</text>
</comment>